<comment type="caution">
    <text evidence="11">The sequence shown here is derived from an EMBL/GenBank/DDBJ whole genome shotgun (WGS) entry which is preliminary data.</text>
</comment>
<comment type="caution">
    <text evidence="10">Lacks conserved residue(s) required for the propagation of feature annotation.</text>
</comment>
<dbReference type="GeneID" id="97549741"/>
<comment type="subunit">
    <text evidence="9">The system is composed of three essential subunits: KdpA, KdpB and KdpC.</text>
</comment>
<organism evidence="11 12">
    <name type="scientific">Methanospirillum lacunae</name>
    <dbReference type="NCBI Taxonomy" id="668570"/>
    <lineage>
        <taxon>Archaea</taxon>
        <taxon>Methanobacteriati</taxon>
        <taxon>Methanobacteriota</taxon>
        <taxon>Stenosarchaea group</taxon>
        <taxon>Methanomicrobia</taxon>
        <taxon>Methanomicrobiales</taxon>
        <taxon>Methanospirillaceae</taxon>
        <taxon>Methanospirillum</taxon>
    </lineage>
</organism>
<keyword evidence="4 9" id="KW-0812">Transmembrane</keyword>
<keyword evidence="1 9" id="KW-0813">Transport</keyword>
<feature type="transmembrane region" description="Helical" evidence="9">
    <location>
        <begin position="766"/>
        <end position="793"/>
    </location>
</feature>
<evidence type="ECO:0000313" key="12">
    <source>
        <dbReference type="Proteomes" id="UP000245657"/>
    </source>
</evidence>
<evidence type="ECO:0000256" key="5">
    <source>
        <dbReference type="ARBA" id="ARBA00022958"/>
    </source>
</evidence>
<dbReference type="InterPro" id="IPR004623">
    <property type="entry name" value="KdpA"/>
</dbReference>
<dbReference type="Pfam" id="PF03814">
    <property type="entry name" value="KdpA"/>
    <property type="match status" value="1"/>
</dbReference>
<dbReference type="NCBIfam" id="TIGR00681">
    <property type="entry name" value="kdpC"/>
    <property type="match status" value="1"/>
</dbReference>
<gene>
    <name evidence="10" type="primary">kdpC</name>
    <name evidence="9" type="synonym">kdpA</name>
    <name evidence="11" type="ORF">DK846_04205</name>
</gene>
<comment type="function">
    <text evidence="9">Part of the high-affinity ATP-driven potassium transport (or Kdp) system, which catalyzes the hydrolysis of ATP coupled with the electrogenic transport of potassium into the cytoplasm. This subunit binds the extracellular potassium ions and delivers the ions to the membrane domain of KdpB through an intramembrane tunnel.</text>
</comment>
<keyword evidence="10" id="KW-0547">Nucleotide-binding</keyword>
<feature type="transmembrane region" description="Helical" evidence="9">
    <location>
        <begin position="514"/>
        <end position="535"/>
    </location>
</feature>
<dbReference type="AlphaFoldDB" id="A0A2V2N3K2"/>
<dbReference type="RefSeq" id="WP_109967638.1">
    <property type="nucleotide sequence ID" value="NZ_CP176093.1"/>
</dbReference>
<dbReference type="GO" id="GO:0030955">
    <property type="term" value="F:potassium ion binding"/>
    <property type="evidence" value="ECO:0007669"/>
    <property type="project" value="UniProtKB-UniRule"/>
</dbReference>
<dbReference type="GO" id="GO:0005524">
    <property type="term" value="F:ATP binding"/>
    <property type="evidence" value="ECO:0007669"/>
    <property type="project" value="UniProtKB-UniRule"/>
</dbReference>
<sequence length="804" mass="86196">MYLNPKTPHILRQIKPAITIFVLLTIITGIAYPLLVTGLAMIFFPWQANGSLYDLHNHHTGSDLIGQPFTSEKYFWSRLSATSPSYNSSLSSGSNYGPTNPAYLERMTSSVQDMQAKSLNAATLIPVDLITSSASGLDPDISVASAYYQIQRVAKARGIDARELTALVNQHIQGPQYGILGESRVNVLALNQALDSYQESGDHSIISSSEKISDKTPVIFGIRGTDWIQFAIFFILLFALVVPVGRYMVEMYQGKSSGIFRIFRTTETWILAKAGIRPDDEMDYKTFAIALIIFNLLGIIVVFLLQQIQQYLPLNPLNLGPVAPDLSLNTAVSFATNTNWQAYAGETTLSYLTQMLGLTVQNFISAATGMAVLVALIYGFSRREAETIGNFWVLLIRSVWILLPLSIILSLILVSQGTIQNFNAPVEIQLLDPLTDNGSVVASTQVIPQGPAASQIAIKLLGTNGGGYFNANSAHPYENPTPLSDILEIIALLLIPAGLCYTFGSMIGSIKKGIALLIAMVIIFIPLVGLCYSAEQSTNPFFSQLGIDQTASAIQPGGNMEGKEVRFGVLHSALFAVSTTATSCGAVNAMHDSFTPLGGLVPLMMIQFGEIVFGGVGSGLGVMIVYVIIAMFIAGLMVGRTPEYLGKKIEPPEMTLAAVVILIPIVAILVGTAIAVVTTAGTFSILNPGAHGFTEILYAFSSAVGNNGSAFGGLSANTLFYNCALALAMIIGRYPMLILLLALAGSFVQKKTVPPSGGTLQDHRPLFIIWLVFVIVSIGVLSFLPALALGPIAEFLVQGGMMHV</sequence>
<dbReference type="NCBIfam" id="NF001454">
    <property type="entry name" value="PRK00315.1"/>
    <property type="match status" value="1"/>
</dbReference>
<protein>
    <recommendedName>
        <fullName evidence="9 10">Multifunctional fusion protein</fullName>
    </recommendedName>
    <domain>
        <recommendedName>
            <fullName evidence="9">Potassium-transporting ATPase potassium-binding subunit</fullName>
        </recommendedName>
        <alternativeName>
            <fullName evidence="9">ATP phosphohydrolase [potassium-transporting] A chain</fullName>
        </alternativeName>
        <alternativeName>
            <fullName evidence="9">Potassium-binding and translocating subunit A</fullName>
        </alternativeName>
        <alternativeName>
            <fullName evidence="9">Potassium-translocating ATPase A chain</fullName>
        </alternativeName>
    </domain>
    <domain>
        <recommendedName>
            <fullName evidence="10">Potassium-transporting ATPase KdpC subunit</fullName>
        </recommendedName>
        <alternativeName>
            <fullName evidence="10">ATP phosphohydrolase [potassium-transporting] C chain</fullName>
        </alternativeName>
        <alternativeName>
            <fullName evidence="10">Potassium-binding and translocating subunit C</fullName>
        </alternativeName>
        <alternativeName>
            <fullName evidence="10">Potassium-translocating ATPase C chain</fullName>
        </alternativeName>
    </domain>
</protein>
<dbReference type="OrthoDB" id="56688at2157"/>
<keyword evidence="12" id="KW-1185">Reference proteome</keyword>
<keyword evidence="2 9" id="KW-1003">Cell membrane</keyword>
<dbReference type="PANTHER" id="PTHR30607:SF2">
    <property type="entry name" value="POTASSIUM-TRANSPORTING ATPASE POTASSIUM-BINDING SUBUNIT"/>
    <property type="match status" value="1"/>
</dbReference>
<name>A0A2V2N3K2_9EURY</name>
<dbReference type="NCBIfam" id="TIGR00680">
    <property type="entry name" value="kdpA"/>
    <property type="match status" value="1"/>
</dbReference>
<evidence type="ECO:0000256" key="3">
    <source>
        <dbReference type="ARBA" id="ARBA00022538"/>
    </source>
</evidence>
<comment type="similarity">
    <text evidence="9">Belongs to the KdpA family.</text>
</comment>
<evidence type="ECO:0000256" key="6">
    <source>
        <dbReference type="ARBA" id="ARBA00022989"/>
    </source>
</evidence>
<feature type="transmembrane region" description="Helical" evidence="9">
    <location>
        <begin position="611"/>
        <end position="634"/>
    </location>
</feature>
<reference evidence="11 12" key="1">
    <citation type="submission" date="2018-05" db="EMBL/GenBank/DDBJ databases">
        <title>Draft genome of Methanospirillum lacunae Ki8-1.</title>
        <authorList>
            <person name="Dueholm M.S."/>
            <person name="Nielsen P.H."/>
            <person name="Bakmann L.F."/>
            <person name="Otzen D.E."/>
        </authorList>
    </citation>
    <scope>NUCLEOTIDE SEQUENCE [LARGE SCALE GENOMIC DNA]</scope>
    <source>
        <strain evidence="11 12">Ki8-1</strain>
    </source>
</reference>
<evidence type="ECO:0000256" key="1">
    <source>
        <dbReference type="ARBA" id="ARBA00022448"/>
    </source>
</evidence>
<feature type="transmembrane region" description="Helical" evidence="9">
    <location>
        <begin position="719"/>
        <end position="745"/>
    </location>
</feature>
<feature type="transmembrane region" description="Helical" evidence="9">
    <location>
        <begin position="486"/>
        <end position="507"/>
    </location>
</feature>
<proteinExistence type="inferred from homology"/>
<evidence type="ECO:0000256" key="4">
    <source>
        <dbReference type="ARBA" id="ARBA00022692"/>
    </source>
</evidence>
<dbReference type="HAMAP" id="MF_00276">
    <property type="entry name" value="KdpC"/>
    <property type="match status" value="1"/>
</dbReference>
<evidence type="ECO:0000313" key="11">
    <source>
        <dbReference type="EMBL" id="PWR74359.1"/>
    </source>
</evidence>
<dbReference type="PANTHER" id="PTHR30607">
    <property type="entry name" value="POTASSIUM-TRANSPORTING ATPASE A CHAIN"/>
    <property type="match status" value="1"/>
</dbReference>
<feature type="transmembrane region" description="Helical" evidence="9">
    <location>
        <begin position="655"/>
        <end position="677"/>
    </location>
</feature>
<keyword evidence="7 9" id="KW-0406">Ion transport</keyword>
<evidence type="ECO:0000256" key="8">
    <source>
        <dbReference type="ARBA" id="ARBA00023136"/>
    </source>
</evidence>
<feature type="transmembrane region" description="Helical" evidence="9">
    <location>
        <begin position="392"/>
        <end position="414"/>
    </location>
</feature>
<keyword evidence="3 9" id="KW-0633">Potassium transport</keyword>
<dbReference type="GO" id="GO:0008556">
    <property type="term" value="F:P-type potassium transmembrane transporter activity"/>
    <property type="evidence" value="ECO:0007669"/>
    <property type="project" value="InterPro"/>
</dbReference>
<dbReference type="GO" id="GO:0005886">
    <property type="term" value="C:plasma membrane"/>
    <property type="evidence" value="ECO:0007669"/>
    <property type="project" value="UniProtKB-SubCell"/>
</dbReference>
<feature type="transmembrane region" description="Helical" evidence="9">
    <location>
        <begin position="287"/>
        <end position="308"/>
    </location>
</feature>
<feature type="transmembrane region" description="Helical" evidence="9">
    <location>
        <begin position="20"/>
        <end position="46"/>
    </location>
</feature>
<dbReference type="Proteomes" id="UP000245657">
    <property type="component" value="Unassembled WGS sequence"/>
</dbReference>
<evidence type="ECO:0000256" key="10">
    <source>
        <dbReference type="HAMAP-Rule" id="MF_00276"/>
    </source>
</evidence>
<dbReference type="Pfam" id="PF02669">
    <property type="entry name" value="KdpC"/>
    <property type="match status" value="1"/>
</dbReference>
<keyword evidence="6 9" id="KW-1133">Transmembrane helix</keyword>
<keyword evidence="8 9" id="KW-0472">Membrane</keyword>
<evidence type="ECO:0000256" key="2">
    <source>
        <dbReference type="ARBA" id="ARBA00022475"/>
    </source>
</evidence>
<keyword evidence="10" id="KW-0067">ATP-binding</keyword>
<dbReference type="EMBL" id="QGMY01000002">
    <property type="protein sequence ID" value="PWR74359.1"/>
    <property type="molecule type" value="Genomic_DNA"/>
</dbReference>
<accession>A0A2V2N3K2</accession>
<evidence type="ECO:0000256" key="9">
    <source>
        <dbReference type="HAMAP-Rule" id="MF_00275"/>
    </source>
</evidence>
<dbReference type="InterPro" id="IPR003820">
    <property type="entry name" value="KdpC"/>
</dbReference>
<comment type="function">
    <text evidence="10">Part of the high-affinity ATP-driven potassium transport (or Kdp) system, which catalyzes the hydrolysis of ATP coupled with the electrogenic transport of potassium into the cytoplasm. This subunit acts as a catalytic chaperone that increases the ATP-binding affinity of the ATP-hydrolyzing subunit KdpB by the formation of a transient KdpB/KdpC/ATP ternary complex.</text>
</comment>
<keyword evidence="5 9" id="KW-0630">Potassium</keyword>
<dbReference type="HAMAP" id="MF_00275">
    <property type="entry name" value="KdpA"/>
    <property type="match status" value="1"/>
</dbReference>
<feature type="transmembrane region" description="Helical" evidence="9">
    <location>
        <begin position="360"/>
        <end position="380"/>
    </location>
</feature>
<feature type="transmembrane region" description="Helical" evidence="9">
    <location>
        <begin position="227"/>
        <end position="249"/>
    </location>
</feature>
<evidence type="ECO:0000256" key="7">
    <source>
        <dbReference type="ARBA" id="ARBA00023065"/>
    </source>
</evidence>
<comment type="similarity">
    <text evidence="10">Belongs to the KdpC family.</text>
</comment>
<comment type="subcellular location">
    <subcellularLocation>
        <location evidence="9">Cell membrane</location>
        <topology evidence="9">Multi-pass membrane protein</topology>
    </subcellularLocation>
    <subcellularLocation>
        <location evidence="10">Cell membrane</location>
        <topology evidence="10">Single-pass membrane protein</topology>
    </subcellularLocation>
</comment>